<evidence type="ECO:0000256" key="3">
    <source>
        <dbReference type="PROSITE-ProRule" id="PRU01131"/>
    </source>
</evidence>
<dbReference type="InterPro" id="IPR044181">
    <property type="entry name" value="FLZ17/18"/>
</dbReference>
<dbReference type="PANTHER" id="PTHR47847">
    <property type="entry name" value="FCS-LIKE ZINC FINGER 17"/>
    <property type="match status" value="1"/>
</dbReference>
<evidence type="ECO:0000256" key="2">
    <source>
        <dbReference type="ARBA" id="ARBA00022723"/>
    </source>
</evidence>
<dbReference type="InterPro" id="IPR032675">
    <property type="entry name" value="LRR_dom_sf"/>
</dbReference>
<gene>
    <name evidence="6" type="ORF">CKAN_00952900</name>
</gene>
<keyword evidence="7" id="KW-1185">Reference proteome</keyword>
<dbReference type="AlphaFoldDB" id="A0A443NQS4"/>
<name>A0A443NQS4_9MAGN</name>
<dbReference type="InterPro" id="IPR007650">
    <property type="entry name" value="Zf-FLZ_dom"/>
</dbReference>
<dbReference type="SUPFAM" id="SSF52047">
    <property type="entry name" value="RNI-like"/>
    <property type="match status" value="1"/>
</dbReference>
<evidence type="ECO:0000256" key="1">
    <source>
        <dbReference type="ARBA" id="ARBA00009374"/>
    </source>
</evidence>
<dbReference type="GO" id="GO:0046872">
    <property type="term" value="F:metal ion binding"/>
    <property type="evidence" value="ECO:0007669"/>
    <property type="project" value="UniProtKB-KW"/>
</dbReference>
<protein>
    <submittedName>
        <fullName evidence="6">Transport inhibitor response family protein</fullName>
    </submittedName>
</protein>
<proteinExistence type="inferred from homology"/>
<dbReference type="PROSITE" id="PS51795">
    <property type="entry name" value="ZF_FLZ"/>
    <property type="match status" value="1"/>
</dbReference>
<feature type="compositionally biased region" description="Low complexity" evidence="4">
    <location>
        <begin position="175"/>
        <end position="200"/>
    </location>
</feature>
<dbReference type="Proteomes" id="UP000283530">
    <property type="component" value="Unassembled WGS sequence"/>
</dbReference>
<feature type="zinc finger region" description="FLZ-type" evidence="3">
    <location>
        <begin position="238"/>
        <end position="260"/>
    </location>
</feature>
<organism evidence="6 7">
    <name type="scientific">Cinnamomum micranthum f. kanehirae</name>
    <dbReference type="NCBI Taxonomy" id="337451"/>
    <lineage>
        <taxon>Eukaryota</taxon>
        <taxon>Viridiplantae</taxon>
        <taxon>Streptophyta</taxon>
        <taxon>Embryophyta</taxon>
        <taxon>Tracheophyta</taxon>
        <taxon>Spermatophyta</taxon>
        <taxon>Magnoliopsida</taxon>
        <taxon>Magnoliidae</taxon>
        <taxon>Laurales</taxon>
        <taxon>Lauraceae</taxon>
        <taxon>Cinnamomum</taxon>
    </lineage>
</organism>
<evidence type="ECO:0000256" key="4">
    <source>
        <dbReference type="SAM" id="MobiDB-lite"/>
    </source>
</evidence>
<dbReference type="STRING" id="337451.A0A443NQS4"/>
<evidence type="ECO:0000313" key="7">
    <source>
        <dbReference type="Proteomes" id="UP000283530"/>
    </source>
</evidence>
<keyword evidence="2" id="KW-0479">Metal-binding</keyword>
<reference evidence="6 7" key="1">
    <citation type="journal article" date="2019" name="Nat. Plants">
        <title>Stout camphor tree genome fills gaps in understanding of flowering plant genome evolution.</title>
        <authorList>
            <person name="Chaw S.M."/>
            <person name="Liu Y.C."/>
            <person name="Wu Y.W."/>
            <person name="Wang H.Y."/>
            <person name="Lin C.I."/>
            <person name="Wu C.S."/>
            <person name="Ke H.M."/>
            <person name="Chang L.Y."/>
            <person name="Hsu C.Y."/>
            <person name="Yang H.T."/>
            <person name="Sudianto E."/>
            <person name="Hsu M.H."/>
            <person name="Wu K.P."/>
            <person name="Wang L.N."/>
            <person name="Leebens-Mack J.H."/>
            <person name="Tsai I.J."/>
        </authorList>
    </citation>
    <scope>NUCLEOTIDE SEQUENCE [LARGE SCALE GENOMIC DNA]</scope>
    <source>
        <strain evidence="7">cv. Chaw 1501</strain>
        <tissue evidence="6">Young leaves</tissue>
    </source>
</reference>
<feature type="region of interest" description="Disordered" evidence="4">
    <location>
        <begin position="166"/>
        <end position="200"/>
    </location>
</feature>
<sequence length="260" mass="28740">MSSVLNSVLEKQAELMKEGQALRKEHRQLRQFPRELDLQENDVDDHRGHWLCRFPDSCTSLVSLNFACLKGEVNLVALEKLVARCSNLRSLRLNRSVPAEILCKILEKAPLKTVSDLTGIRNGKPPVLHLTKNPDLVQVLDCIGDKGLAVIPSGVGESRRHAITEDHTNHINDTSNSGNSSGSSDGGDNSSSKSKLSSGGNHPVGLRILIHRSQKESNIVNKFMFINQTSPPSPTISSFLKACHLCKKQLSPNKDIYMYR</sequence>
<dbReference type="OrthoDB" id="1822040at2759"/>
<dbReference type="Gene3D" id="3.80.10.10">
    <property type="entry name" value="Ribonuclease Inhibitor"/>
    <property type="match status" value="1"/>
</dbReference>
<dbReference type="Pfam" id="PF04570">
    <property type="entry name" value="zf-FLZ"/>
    <property type="match status" value="1"/>
</dbReference>
<dbReference type="EMBL" id="QPKB01000003">
    <property type="protein sequence ID" value="RWR80870.1"/>
    <property type="molecule type" value="Genomic_DNA"/>
</dbReference>
<feature type="domain" description="FLZ-type" evidence="5">
    <location>
        <begin position="238"/>
        <end position="260"/>
    </location>
</feature>
<comment type="caution">
    <text evidence="6">The sequence shown here is derived from an EMBL/GenBank/DDBJ whole genome shotgun (WGS) entry which is preliminary data.</text>
</comment>
<evidence type="ECO:0000313" key="6">
    <source>
        <dbReference type="EMBL" id="RWR80870.1"/>
    </source>
</evidence>
<evidence type="ECO:0000259" key="5">
    <source>
        <dbReference type="PROSITE" id="PS51795"/>
    </source>
</evidence>
<dbReference type="PANTHER" id="PTHR47847:SF2">
    <property type="entry name" value="FCS-LIKE ZINC FINGER 17-RELATED"/>
    <property type="match status" value="1"/>
</dbReference>
<comment type="similarity">
    <text evidence="1">Belongs to the FLZ family.</text>
</comment>
<accession>A0A443NQS4</accession>